<dbReference type="Proteomes" id="UP001168552">
    <property type="component" value="Unassembled WGS sequence"/>
</dbReference>
<evidence type="ECO:0000259" key="1">
    <source>
        <dbReference type="Pfam" id="PF01797"/>
    </source>
</evidence>
<dbReference type="Pfam" id="PF01797">
    <property type="entry name" value="Y1_Tnp"/>
    <property type="match status" value="1"/>
</dbReference>
<dbReference type="InterPro" id="IPR002686">
    <property type="entry name" value="Transposase_17"/>
</dbReference>
<dbReference type="InterPro" id="IPR052715">
    <property type="entry name" value="RAYT_transposase"/>
</dbReference>
<dbReference type="Gene3D" id="3.30.70.1290">
    <property type="entry name" value="Transposase IS200-like"/>
    <property type="match status" value="1"/>
</dbReference>
<dbReference type="EMBL" id="JAUHJS010000003">
    <property type="protein sequence ID" value="MDN4165353.1"/>
    <property type="molecule type" value="Genomic_DNA"/>
</dbReference>
<proteinExistence type="predicted"/>
<evidence type="ECO:0000313" key="3">
    <source>
        <dbReference type="Proteomes" id="UP001168552"/>
    </source>
</evidence>
<dbReference type="PANTHER" id="PTHR36966:SF1">
    <property type="entry name" value="REP-ASSOCIATED TYROSINE TRANSPOSASE"/>
    <property type="match status" value="1"/>
</dbReference>
<name>A0ABT8F4P0_9BACT</name>
<protein>
    <submittedName>
        <fullName evidence="2">Transposase</fullName>
    </submittedName>
</protein>
<dbReference type="SUPFAM" id="SSF143422">
    <property type="entry name" value="Transposase IS200-like"/>
    <property type="match status" value="1"/>
</dbReference>
<dbReference type="PANTHER" id="PTHR36966">
    <property type="entry name" value="REP-ASSOCIATED TYROSINE TRANSPOSASE"/>
    <property type="match status" value="1"/>
</dbReference>
<sequence>MFCQANNGLKIHAWVIMPSHLHMIVSSREVPLSDIMRDFKKYTNKKIIESTQFINESRREWLLNAFSKAALPLKRINGFKVWMDGNHPILLDNNFMMEQRVNYIHNNPVEAGMVMESYHYTFSSAVDYAGQKGLLRIDFIE</sequence>
<dbReference type="RefSeq" id="WP_320003878.1">
    <property type="nucleotide sequence ID" value="NZ_JAUHJS010000003.1"/>
</dbReference>
<reference evidence="2" key="1">
    <citation type="submission" date="2023-06" db="EMBL/GenBank/DDBJ databases">
        <title>Cytophagales bacterium Strain LB-30, isolated from soil.</title>
        <authorList>
            <person name="Liu B."/>
        </authorList>
    </citation>
    <scope>NUCLEOTIDE SEQUENCE</scope>
    <source>
        <strain evidence="2">LB-30</strain>
    </source>
</reference>
<comment type="caution">
    <text evidence="2">The sequence shown here is derived from an EMBL/GenBank/DDBJ whole genome shotgun (WGS) entry which is preliminary data.</text>
</comment>
<dbReference type="InterPro" id="IPR036515">
    <property type="entry name" value="Transposase_17_sf"/>
</dbReference>
<keyword evidence="3" id="KW-1185">Reference proteome</keyword>
<accession>A0ABT8F4P0</accession>
<organism evidence="2 3">
    <name type="scientific">Shiella aurantiaca</name>
    <dbReference type="NCBI Taxonomy" id="3058365"/>
    <lineage>
        <taxon>Bacteria</taxon>
        <taxon>Pseudomonadati</taxon>
        <taxon>Bacteroidota</taxon>
        <taxon>Cytophagia</taxon>
        <taxon>Cytophagales</taxon>
        <taxon>Shiellaceae</taxon>
        <taxon>Shiella</taxon>
    </lineage>
</organism>
<feature type="domain" description="Transposase IS200-like" evidence="1">
    <location>
        <begin position="5"/>
        <end position="56"/>
    </location>
</feature>
<evidence type="ECO:0000313" key="2">
    <source>
        <dbReference type="EMBL" id="MDN4165353.1"/>
    </source>
</evidence>
<gene>
    <name evidence="2" type="ORF">QWY31_07560</name>
</gene>